<dbReference type="InterPro" id="IPR019734">
    <property type="entry name" value="TPR_rpt"/>
</dbReference>
<sequence>MEFRVLGPLEVIAGGERLDAGGTRQRVILACLLLEAGRAVSVDRLAEAIYGDEPPPTSRAQVQICISALRRLLAAHGQAGLISTRAHGYVIHAGDETLDARRFETLAGRARRARDAGDPAEAVRLYRRALALWRGPEALAGIESRPVQAAAARLTEERVTTNEDCLQIELDLGRHQELVGELTTLVGAHPLRERLRGQLMIALYRSGRRAEALQVYRQAREAMVEELGIEPNERLQRLEHAILVADPALDLAGPAKAASGGPAGRPPSETGAGPAATAAPAASLTVSPAYPASPAAPPPVPSLLPSAVADFTGRTKQLDAIHRELAIAAEDPARFAVPVIVLTGRGGIGKTTVAVHAAHLMADRFPGGRLFADLHGGAARQVSPMQVLERFLRALGLPGSAMPDGLEERAETYRAMLAERGTLVVLDDAAAESQVLPLLPGTRSSAVIVTSRSRLAGLAGAVPVDLDGFDADQSVELLARIAGRDRVRAEPEATRTLAELCGRLPLALRIAGARLAARPHWWVEQLVSRLQDETRRLDELNHGEMGIRASIAVTYRSVGERARLLLRRLAVLEAGQLPVWIGAALLDAPFTEAADLFDELADAQLLEITAGQGVHGGYRFHDLVRVFARERLAAEETPAARRDALERALGCLLFLAEAAHRREYGAEYVQIHGGARRHPLPETLAARIVAEPLAWFERERPLLVSGIRQAAQAGFTELCWDLAVSAVTLFEARAYLDDWRETHETALAAARQAGDARGQAAMLYSRGSLRITEKRFPEARRDFEESLRLFEPAGDGEGTALALRGLGFLDRMSGRYAQAAAHYERALAASTASGDRIAGAYVLHNLAQLRLDTGDPAGAGDLLSRALTLSREGGSRRVEAQVLHRMGDTLLATGEPDRAAGVLRSALAIVRDIGDPVGEAYILNGLGLALLRLGDVAGAEESLRAGMGLTAVTGDRLAQARCLLGLGELALARDDPERAAADFEQALRLFRSIHTPAYEERARDLLAGVRDRPRGPGSAGRPRPPTGGISGGRPAR</sequence>
<protein>
    <submittedName>
        <fullName evidence="9">SARP family transcriptional regulator</fullName>
    </submittedName>
</protein>
<dbReference type="Pfam" id="PF00486">
    <property type="entry name" value="Trans_reg_C"/>
    <property type="match status" value="1"/>
</dbReference>
<keyword evidence="5" id="KW-0804">Transcription</keyword>
<dbReference type="Pfam" id="PF03704">
    <property type="entry name" value="BTAD"/>
    <property type="match status" value="1"/>
</dbReference>
<dbReference type="InterPro" id="IPR051677">
    <property type="entry name" value="AfsR-DnrI-RedD_regulator"/>
</dbReference>
<dbReference type="InterPro" id="IPR005158">
    <property type="entry name" value="BTAD"/>
</dbReference>
<dbReference type="Gene3D" id="1.25.40.10">
    <property type="entry name" value="Tetratricopeptide repeat domain"/>
    <property type="match status" value="2"/>
</dbReference>
<dbReference type="SMART" id="SM00862">
    <property type="entry name" value="Trans_reg_C"/>
    <property type="match status" value="1"/>
</dbReference>
<evidence type="ECO:0000256" key="3">
    <source>
        <dbReference type="ARBA" id="ARBA00023015"/>
    </source>
</evidence>
<dbReference type="SMART" id="SM01043">
    <property type="entry name" value="BTAD"/>
    <property type="match status" value="1"/>
</dbReference>
<keyword evidence="10" id="KW-1185">Reference proteome</keyword>
<name>A0A919QZX8_9ACTN</name>
<feature type="DNA-binding region" description="OmpR/PhoB-type" evidence="6">
    <location>
        <begin position="1"/>
        <end position="93"/>
    </location>
</feature>
<dbReference type="EMBL" id="BOOU01000032">
    <property type="protein sequence ID" value="GII77087.1"/>
    <property type="molecule type" value="Genomic_DNA"/>
</dbReference>
<comment type="similarity">
    <text evidence="1">Belongs to the AfsR/DnrI/RedD regulatory family.</text>
</comment>
<dbReference type="PRINTS" id="PR00364">
    <property type="entry name" value="DISEASERSIST"/>
</dbReference>
<dbReference type="SUPFAM" id="SSF48452">
    <property type="entry name" value="TPR-like"/>
    <property type="match status" value="2"/>
</dbReference>
<feature type="region of interest" description="Disordered" evidence="7">
    <location>
        <begin position="254"/>
        <end position="279"/>
    </location>
</feature>
<feature type="domain" description="OmpR/PhoB-type" evidence="8">
    <location>
        <begin position="1"/>
        <end position="93"/>
    </location>
</feature>
<proteinExistence type="inferred from homology"/>
<dbReference type="PROSITE" id="PS51755">
    <property type="entry name" value="OMPR_PHOB"/>
    <property type="match status" value="1"/>
</dbReference>
<feature type="compositionally biased region" description="Basic and acidic residues" evidence="7">
    <location>
        <begin position="1004"/>
        <end position="1014"/>
    </location>
</feature>
<dbReference type="AlphaFoldDB" id="A0A919QZX8"/>
<dbReference type="InterPro" id="IPR002182">
    <property type="entry name" value="NB-ARC"/>
</dbReference>
<keyword evidence="2" id="KW-0677">Repeat</keyword>
<dbReference type="CDD" id="cd15831">
    <property type="entry name" value="BTAD"/>
    <property type="match status" value="1"/>
</dbReference>
<evidence type="ECO:0000256" key="4">
    <source>
        <dbReference type="ARBA" id="ARBA00023125"/>
    </source>
</evidence>
<dbReference type="InterPro" id="IPR001867">
    <property type="entry name" value="OmpR/PhoB-type_DNA-bd"/>
</dbReference>
<dbReference type="SMART" id="SM00028">
    <property type="entry name" value="TPR"/>
    <property type="match status" value="7"/>
</dbReference>
<dbReference type="GO" id="GO:0006355">
    <property type="term" value="P:regulation of DNA-templated transcription"/>
    <property type="evidence" value="ECO:0007669"/>
    <property type="project" value="InterPro"/>
</dbReference>
<dbReference type="InterPro" id="IPR011990">
    <property type="entry name" value="TPR-like_helical_dom_sf"/>
</dbReference>
<reference evidence="9" key="1">
    <citation type="submission" date="2021-01" db="EMBL/GenBank/DDBJ databases">
        <title>Whole genome shotgun sequence of Sphaerisporangium rufum NBRC 109079.</title>
        <authorList>
            <person name="Komaki H."/>
            <person name="Tamura T."/>
        </authorList>
    </citation>
    <scope>NUCLEOTIDE SEQUENCE</scope>
    <source>
        <strain evidence="9">NBRC 109079</strain>
    </source>
</reference>
<evidence type="ECO:0000256" key="5">
    <source>
        <dbReference type="ARBA" id="ARBA00023163"/>
    </source>
</evidence>
<evidence type="ECO:0000256" key="1">
    <source>
        <dbReference type="ARBA" id="ARBA00005820"/>
    </source>
</evidence>
<dbReference type="Gene3D" id="1.10.8.430">
    <property type="entry name" value="Helical domain of apoptotic protease-activating factors"/>
    <property type="match status" value="1"/>
</dbReference>
<dbReference type="Gene3D" id="3.40.50.300">
    <property type="entry name" value="P-loop containing nucleotide triphosphate hydrolases"/>
    <property type="match status" value="1"/>
</dbReference>
<feature type="region of interest" description="Disordered" evidence="7">
    <location>
        <begin position="1004"/>
        <end position="1036"/>
    </location>
</feature>
<dbReference type="SUPFAM" id="SSF52540">
    <property type="entry name" value="P-loop containing nucleoside triphosphate hydrolases"/>
    <property type="match status" value="1"/>
</dbReference>
<keyword evidence="4 6" id="KW-0238">DNA-binding</keyword>
<evidence type="ECO:0000256" key="6">
    <source>
        <dbReference type="PROSITE-ProRule" id="PRU01091"/>
    </source>
</evidence>
<dbReference type="GO" id="GO:0043531">
    <property type="term" value="F:ADP binding"/>
    <property type="evidence" value="ECO:0007669"/>
    <property type="project" value="InterPro"/>
</dbReference>
<dbReference type="InterPro" id="IPR036388">
    <property type="entry name" value="WH-like_DNA-bd_sf"/>
</dbReference>
<dbReference type="Gene3D" id="1.10.10.10">
    <property type="entry name" value="Winged helix-like DNA-binding domain superfamily/Winged helix DNA-binding domain"/>
    <property type="match status" value="1"/>
</dbReference>
<dbReference type="InterPro" id="IPR042197">
    <property type="entry name" value="Apaf_helical"/>
</dbReference>
<dbReference type="RefSeq" id="WP_203983820.1">
    <property type="nucleotide sequence ID" value="NZ_BOOU01000032.1"/>
</dbReference>
<evidence type="ECO:0000256" key="2">
    <source>
        <dbReference type="ARBA" id="ARBA00022737"/>
    </source>
</evidence>
<keyword evidence="3" id="KW-0805">Transcription regulation</keyword>
<dbReference type="InterPro" id="IPR027417">
    <property type="entry name" value="P-loop_NTPase"/>
</dbReference>
<dbReference type="Pfam" id="PF13424">
    <property type="entry name" value="TPR_12"/>
    <property type="match status" value="3"/>
</dbReference>
<gene>
    <name evidence="9" type="ORF">Sru01_20690</name>
</gene>
<comment type="caution">
    <text evidence="9">The sequence shown here is derived from an EMBL/GenBank/DDBJ whole genome shotgun (WGS) entry which is preliminary data.</text>
</comment>
<dbReference type="Proteomes" id="UP000655287">
    <property type="component" value="Unassembled WGS sequence"/>
</dbReference>
<dbReference type="SUPFAM" id="SSF46894">
    <property type="entry name" value="C-terminal effector domain of the bipartite response regulators"/>
    <property type="match status" value="1"/>
</dbReference>
<dbReference type="GO" id="GO:0003677">
    <property type="term" value="F:DNA binding"/>
    <property type="evidence" value="ECO:0007669"/>
    <property type="project" value="UniProtKB-UniRule"/>
</dbReference>
<dbReference type="GO" id="GO:0000160">
    <property type="term" value="P:phosphorelay signal transduction system"/>
    <property type="evidence" value="ECO:0007669"/>
    <property type="project" value="InterPro"/>
</dbReference>
<dbReference type="Pfam" id="PF00931">
    <property type="entry name" value="NB-ARC"/>
    <property type="match status" value="1"/>
</dbReference>
<dbReference type="PANTHER" id="PTHR35807">
    <property type="entry name" value="TRANSCRIPTIONAL REGULATOR REDD-RELATED"/>
    <property type="match status" value="1"/>
</dbReference>
<evidence type="ECO:0000256" key="7">
    <source>
        <dbReference type="SAM" id="MobiDB-lite"/>
    </source>
</evidence>
<organism evidence="9 10">
    <name type="scientific">Sphaerisporangium rufum</name>
    <dbReference type="NCBI Taxonomy" id="1381558"/>
    <lineage>
        <taxon>Bacteria</taxon>
        <taxon>Bacillati</taxon>
        <taxon>Actinomycetota</taxon>
        <taxon>Actinomycetes</taxon>
        <taxon>Streptosporangiales</taxon>
        <taxon>Streptosporangiaceae</taxon>
        <taxon>Sphaerisporangium</taxon>
    </lineage>
</organism>
<dbReference type="InterPro" id="IPR016032">
    <property type="entry name" value="Sig_transdc_resp-reg_C-effctor"/>
</dbReference>
<dbReference type="PANTHER" id="PTHR35807:SF1">
    <property type="entry name" value="TRANSCRIPTIONAL REGULATOR REDD"/>
    <property type="match status" value="1"/>
</dbReference>
<evidence type="ECO:0000313" key="9">
    <source>
        <dbReference type="EMBL" id="GII77087.1"/>
    </source>
</evidence>
<accession>A0A919QZX8</accession>
<evidence type="ECO:0000313" key="10">
    <source>
        <dbReference type="Proteomes" id="UP000655287"/>
    </source>
</evidence>
<evidence type="ECO:0000259" key="8">
    <source>
        <dbReference type="PROSITE" id="PS51755"/>
    </source>
</evidence>